<evidence type="ECO:0000313" key="2">
    <source>
        <dbReference type="Proteomes" id="UP000629025"/>
    </source>
</evidence>
<name>A0ABQ1KQ98_9GAMM</name>
<sequence>MIKLKFGINVTPQAKSSVRKNDAASILLNITEYSKEKRPTISSKKL</sequence>
<gene>
    <name evidence="1" type="ORF">GCM10011352_36240</name>
</gene>
<dbReference type="EMBL" id="BMIJ01000008">
    <property type="protein sequence ID" value="GGC06757.1"/>
    <property type="molecule type" value="Genomic_DNA"/>
</dbReference>
<accession>A0ABQ1KQ98</accession>
<proteinExistence type="predicted"/>
<keyword evidence="2" id="KW-1185">Reference proteome</keyword>
<reference evidence="2" key="1">
    <citation type="journal article" date="2019" name="Int. J. Syst. Evol. Microbiol.">
        <title>The Global Catalogue of Microorganisms (GCM) 10K type strain sequencing project: providing services to taxonomists for standard genome sequencing and annotation.</title>
        <authorList>
            <consortium name="The Broad Institute Genomics Platform"/>
            <consortium name="The Broad Institute Genome Sequencing Center for Infectious Disease"/>
            <person name="Wu L."/>
            <person name="Ma J."/>
        </authorList>
    </citation>
    <scope>NUCLEOTIDE SEQUENCE [LARGE SCALE GENOMIC DNA]</scope>
    <source>
        <strain evidence="2">CGMCC 1.15341</strain>
    </source>
</reference>
<evidence type="ECO:0000313" key="1">
    <source>
        <dbReference type="EMBL" id="GGC06757.1"/>
    </source>
</evidence>
<protein>
    <submittedName>
        <fullName evidence="1">Uncharacterized protein</fullName>
    </submittedName>
</protein>
<dbReference type="Proteomes" id="UP000629025">
    <property type="component" value="Unassembled WGS sequence"/>
</dbReference>
<comment type="caution">
    <text evidence="1">The sequence shown here is derived from an EMBL/GenBank/DDBJ whole genome shotgun (WGS) entry which is preliminary data.</text>
</comment>
<organism evidence="1 2">
    <name type="scientific">Marinobacterium zhoushanense</name>
    <dbReference type="NCBI Taxonomy" id="1679163"/>
    <lineage>
        <taxon>Bacteria</taxon>
        <taxon>Pseudomonadati</taxon>
        <taxon>Pseudomonadota</taxon>
        <taxon>Gammaproteobacteria</taxon>
        <taxon>Oceanospirillales</taxon>
        <taxon>Oceanospirillaceae</taxon>
        <taxon>Marinobacterium</taxon>
    </lineage>
</organism>